<keyword evidence="2" id="KW-1185">Reference proteome</keyword>
<name>A0A941F319_9BACT</name>
<dbReference type="RefSeq" id="WP_212189295.1">
    <property type="nucleotide sequence ID" value="NZ_JAGTAR010000009.1"/>
</dbReference>
<accession>A0A941F319</accession>
<organism evidence="1 2">
    <name type="scientific">Carboxylicivirga sediminis</name>
    <dbReference type="NCBI Taxonomy" id="2006564"/>
    <lineage>
        <taxon>Bacteria</taxon>
        <taxon>Pseudomonadati</taxon>
        <taxon>Bacteroidota</taxon>
        <taxon>Bacteroidia</taxon>
        <taxon>Marinilabiliales</taxon>
        <taxon>Marinilabiliaceae</taxon>
        <taxon>Carboxylicivirga</taxon>
    </lineage>
</organism>
<evidence type="ECO:0000313" key="1">
    <source>
        <dbReference type="EMBL" id="MBR8535389.1"/>
    </source>
</evidence>
<evidence type="ECO:0000313" key="2">
    <source>
        <dbReference type="Proteomes" id="UP000679220"/>
    </source>
</evidence>
<comment type="caution">
    <text evidence="1">The sequence shown here is derived from an EMBL/GenBank/DDBJ whole genome shotgun (WGS) entry which is preliminary data.</text>
</comment>
<gene>
    <name evidence="1" type="ORF">KDU71_07440</name>
</gene>
<dbReference type="Proteomes" id="UP000679220">
    <property type="component" value="Unassembled WGS sequence"/>
</dbReference>
<dbReference type="AlphaFoldDB" id="A0A941F319"/>
<reference evidence="1" key="2">
    <citation type="submission" date="2021-04" db="EMBL/GenBank/DDBJ databases">
        <authorList>
            <person name="Zhang T."/>
            <person name="Zhang Y."/>
            <person name="Lu D."/>
            <person name="Zuo D."/>
            <person name="Du Z."/>
        </authorList>
    </citation>
    <scope>NUCLEOTIDE SEQUENCE</scope>
    <source>
        <strain evidence="1">JR1</strain>
    </source>
</reference>
<proteinExistence type="predicted"/>
<sequence>MTSEHAVDIVYDWIKSCGEKGYKDKAPIKDKPDKYFVVNAKDSFGQFVNLIPLNINIYFKKNSTGMIDRDMYTLREAIFQLIENGEQPGYLFDIEKSFSELDTTHDKDYDILTTRFNLVITA</sequence>
<protein>
    <submittedName>
        <fullName evidence="1">Uncharacterized protein</fullName>
    </submittedName>
</protein>
<dbReference type="EMBL" id="JAGTAR010000009">
    <property type="protein sequence ID" value="MBR8535389.1"/>
    <property type="molecule type" value="Genomic_DNA"/>
</dbReference>
<reference evidence="1" key="1">
    <citation type="journal article" date="2018" name="Int. J. Syst. Evol. Microbiol.">
        <title>Carboxylicivirga sediminis sp. nov., isolated from coastal sediment.</title>
        <authorList>
            <person name="Wang F.Q."/>
            <person name="Ren L.H."/>
            <person name="Zou R.J."/>
            <person name="Sun Y.Z."/>
            <person name="Liu X.J."/>
            <person name="Jiang F."/>
            <person name="Liu L.J."/>
        </authorList>
    </citation>
    <scope>NUCLEOTIDE SEQUENCE</scope>
    <source>
        <strain evidence="1">JR1</strain>
    </source>
</reference>